<dbReference type="AlphaFoldDB" id="A0A6G1WNW8"/>
<dbReference type="EMBL" id="NBUC01000034">
    <property type="protein sequence ID" value="PLU07953.1"/>
    <property type="molecule type" value="Genomic_DNA"/>
</dbReference>
<dbReference type="PANTHER" id="PTHR47129">
    <property type="entry name" value="QUINONE OXIDOREDUCTASE 2"/>
    <property type="match status" value="1"/>
</dbReference>
<dbReference type="Pfam" id="PF05368">
    <property type="entry name" value="NmrA"/>
    <property type="match status" value="1"/>
</dbReference>
<gene>
    <name evidence="3" type="ORF">BMJ33_03385</name>
    <name evidence="2" type="ORF">GHJ91_20270</name>
</gene>
<protein>
    <submittedName>
        <fullName evidence="3">NAD(P)-dependent oxidoreductase</fullName>
    </submittedName>
    <submittedName>
        <fullName evidence="2">NAD(P)H-binding protein</fullName>
    </submittedName>
</protein>
<dbReference type="PANTHER" id="PTHR47129:SF1">
    <property type="entry name" value="NMRA-LIKE DOMAIN-CONTAINING PROTEIN"/>
    <property type="match status" value="1"/>
</dbReference>
<dbReference type="CDD" id="cd05269">
    <property type="entry name" value="TMR_SDR_a"/>
    <property type="match status" value="1"/>
</dbReference>
<reference evidence="2" key="1">
    <citation type="journal article" date="2013" name="Genome Biol.">
        <title>Comparative genomics of the core and accessory genomes of 48 Sinorhizobium strains comprising five genospecies.</title>
        <authorList>
            <person name="Sugawara M."/>
            <person name="Epstein B."/>
            <person name="Badgley B.D."/>
            <person name="Unno T."/>
            <person name="Xu L."/>
            <person name="Reese J."/>
            <person name="Gyaneshwar P."/>
            <person name="Denny R."/>
            <person name="Mudge J."/>
            <person name="Bharti A.K."/>
            <person name="Farmer A.D."/>
            <person name="May G.D."/>
            <person name="Woodward J.E."/>
            <person name="Medigue C."/>
            <person name="Vallenet D."/>
            <person name="Lajus A."/>
            <person name="Rouy Z."/>
            <person name="Martinez-Vaz B."/>
            <person name="Tiffin P."/>
            <person name="Young N.D."/>
            <person name="Sadowsky M.J."/>
        </authorList>
    </citation>
    <scope>NUCLEOTIDE SEQUENCE</scope>
    <source>
        <strain evidence="2">M1</strain>
    </source>
</reference>
<reference evidence="3" key="2">
    <citation type="submission" date="2017-04" db="EMBL/GenBank/DDBJ databases">
        <authorList>
            <person name="Porter S."/>
            <person name="Friesen M.L."/>
            <person name="Faber-Hammond J."/>
        </authorList>
    </citation>
    <scope>NUCLEOTIDE SEQUENCE</scope>
    <source>
        <strain evidence="3">Str16</strain>
    </source>
</reference>
<evidence type="ECO:0000313" key="4">
    <source>
        <dbReference type="Proteomes" id="UP001190825"/>
    </source>
</evidence>
<evidence type="ECO:0000313" key="2">
    <source>
        <dbReference type="EMBL" id="MQW71418.1"/>
    </source>
</evidence>
<evidence type="ECO:0000259" key="1">
    <source>
        <dbReference type="Pfam" id="PF05368"/>
    </source>
</evidence>
<comment type="caution">
    <text evidence="2">The sequence shown here is derived from an EMBL/GenBank/DDBJ whole genome shotgun (WGS) entry which is preliminary data.</text>
</comment>
<dbReference type="EMBL" id="WISB01000122">
    <property type="protein sequence ID" value="MQW71418.1"/>
    <property type="molecule type" value="Genomic_DNA"/>
</dbReference>
<dbReference type="InterPro" id="IPR008030">
    <property type="entry name" value="NmrA-like"/>
</dbReference>
<dbReference type="SUPFAM" id="SSF51735">
    <property type="entry name" value="NAD(P)-binding Rossmann-fold domains"/>
    <property type="match status" value="1"/>
</dbReference>
<accession>A0A6G1WNW8</accession>
<dbReference type="Gene3D" id="3.40.50.720">
    <property type="entry name" value="NAD(P)-binding Rossmann-like Domain"/>
    <property type="match status" value="1"/>
</dbReference>
<dbReference type="Gene3D" id="3.90.25.10">
    <property type="entry name" value="UDP-galactose 4-epimerase, domain 1"/>
    <property type="match status" value="1"/>
</dbReference>
<dbReference type="InterPro" id="IPR052718">
    <property type="entry name" value="NmrA-type_oxidoreductase"/>
</dbReference>
<dbReference type="InterPro" id="IPR036291">
    <property type="entry name" value="NAD(P)-bd_dom_sf"/>
</dbReference>
<sequence>MSQKLLVTGATGQFGKLVLDALLESGKTKPADIIATSRDTAKLAGYAAQGVETRAADFDDPASLERAFTGAGRILIISTDVLDQPGKRLKQHLTAVEAAKKASVNHILYTSMPAPEASVIPFATDHLGTEEAIKATGVPYTILRNAWYMENLLLSLPRALATGRWFSSAGNGRISHISRRDLAAAAASALQSGSTESRTYTLTGAQAYTTDEIAALVTKATGKALDVVHISDEALAGGLKGAGVPDFFIPILVSFDANTREGHFDVVTDNAIAMTGRNPTELASFLETNKAALTH</sequence>
<keyword evidence="4" id="KW-1185">Reference proteome</keyword>
<feature type="domain" description="NmrA-like" evidence="1">
    <location>
        <begin position="2"/>
        <end position="236"/>
    </location>
</feature>
<reference evidence="3 4" key="3">
    <citation type="journal article" date="2018" name="FEMS Microbiol. Ecol.">
        <title>Co-invading symbiotic mutualists of Medicago polymorpha retain high ancestral diversity and contain diverse accessory genomes.</title>
        <authorList>
            <person name="Porter S.S."/>
            <person name="Faber-Hammond J.J."/>
            <person name="Friesen M.L."/>
        </authorList>
    </citation>
    <scope>NUCLEOTIDE SEQUENCE [LARGE SCALE GENOMIC DNA]</scope>
    <source>
        <strain evidence="3 4">Str16</strain>
    </source>
</reference>
<dbReference type="OMA" id="NGWYHEN"/>
<dbReference type="GeneID" id="61612882"/>
<proteinExistence type="predicted"/>
<name>A0A6G1WNW8_9HYPH</name>
<organism evidence="2">
    <name type="scientific">Sinorhizobium medicae</name>
    <dbReference type="NCBI Taxonomy" id="110321"/>
    <lineage>
        <taxon>Bacteria</taxon>
        <taxon>Pseudomonadati</taxon>
        <taxon>Pseudomonadota</taxon>
        <taxon>Alphaproteobacteria</taxon>
        <taxon>Hyphomicrobiales</taxon>
        <taxon>Rhizobiaceae</taxon>
        <taxon>Sinorhizobium/Ensifer group</taxon>
        <taxon>Sinorhizobium</taxon>
    </lineage>
</organism>
<evidence type="ECO:0000313" key="3">
    <source>
        <dbReference type="EMBL" id="PLU07953.1"/>
    </source>
</evidence>
<dbReference type="RefSeq" id="WP_011976105.1">
    <property type="nucleotide sequence ID" value="NZ_ATYC01000022.1"/>
</dbReference>
<dbReference type="Proteomes" id="UP001190825">
    <property type="component" value="Unassembled WGS sequence"/>
</dbReference>